<gene>
    <name evidence="5" type="ORF">NU08_1285</name>
</gene>
<dbReference type="SUPFAM" id="SSF46689">
    <property type="entry name" value="Homeodomain-like"/>
    <property type="match status" value="1"/>
</dbReference>
<dbReference type="GO" id="GO:0043565">
    <property type="term" value="F:sequence-specific DNA binding"/>
    <property type="evidence" value="ECO:0007669"/>
    <property type="project" value="InterPro"/>
</dbReference>
<dbReference type="Pfam" id="PF12833">
    <property type="entry name" value="HTH_18"/>
    <property type="match status" value="1"/>
</dbReference>
<protein>
    <submittedName>
        <fullName evidence="5">AraC family transcriptional regulator</fullName>
    </submittedName>
</protein>
<dbReference type="SMART" id="SM00342">
    <property type="entry name" value="HTH_ARAC"/>
    <property type="match status" value="1"/>
</dbReference>
<dbReference type="EMBL" id="JUIV01000003">
    <property type="protein sequence ID" value="RYJ39616.1"/>
    <property type="molecule type" value="Genomic_DNA"/>
</dbReference>
<dbReference type="Gene3D" id="1.10.10.60">
    <property type="entry name" value="Homeodomain-like"/>
    <property type="match status" value="1"/>
</dbReference>
<dbReference type="GO" id="GO:0003700">
    <property type="term" value="F:DNA-binding transcription factor activity"/>
    <property type="evidence" value="ECO:0007669"/>
    <property type="project" value="InterPro"/>
</dbReference>
<accession>A0A444W1M9</accession>
<dbReference type="SUPFAM" id="SSF51215">
    <property type="entry name" value="Regulatory protein AraC"/>
    <property type="match status" value="1"/>
</dbReference>
<dbReference type="PANTHER" id="PTHR43280:SF2">
    <property type="entry name" value="HTH-TYPE TRANSCRIPTIONAL REGULATOR EXSA"/>
    <property type="match status" value="1"/>
</dbReference>
<comment type="caution">
    <text evidence="5">The sequence shown here is derived from an EMBL/GenBank/DDBJ whole genome shotgun (WGS) entry which is preliminary data.</text>
</comment>
<dbReference type="InterPro" id="IPR018060">
    <property type="entry name" value="HTH_AraC"/>
</dbReference>
<dbReference type="Proteomes" id="UP000290433">
    <property type="component" value="Unassembled WGS sequence"/>
</dbReference>
<proteinExistence type="predicted"/>
<dbReference type="InterPro" id="IPR037923">
    <property type="entry name" value="HTH-like"/>
</dbReference>
<feature type="domain" description="HTH araC/xylS-type" evidence="4">
    <location>
        <begin position="171"/>
        <end position="269"/>
    </location>
</feature>
<evidence type="ECO:0000259" key="4">
    <source>
        <dbReference type="PROSITE" id="PS01124"/>
    </source>
</evidence>
<dbReference type="InterPro" id="IPR009057">
    <property type="entry name" value="Homeodomain-like_sf"/>
</dbReference>
<keyword evidence="1" id="KW-0805">Transcription regulation</keyword>
<evidence type="ECO:0000256" key="1">
    <source>
        <dbReference type="ARBA" id="ARBA00023015"/>
    </source>
</evidence>
<evidence type="ECO:0000256" key="2">
    <source>
        <dbReference type="ARBA" id="ARBA00023125"/>
    </source>
</evidence>
<sequence length="270" mass="31497">MESKKDQTLSESKVMQNFYLGDNVEGEAFVSDHIFSYIISGRHDVWIGHKKYTFTAGDYRFFRRNQLTKSIKHTEADGFKSIAIHFDQNTLKEISKEMGFKSERFHGEGVKIIKANSMLKKSIALFSEYAQRKEVDSEALRIKIKELVLILADIDSEIKQMLFEFNEPGKLDLEGFMNGHYRYNVPLEKFAFLTGRSLSGFKRDFAKLFKVTPSRWLTKKRLSEAKYLIENCKQRPSDIYLEIGFANMSHFSYAYKKEFGMSPLHKNKNN</sequence>
<name>A0A444W1M9_9FLAO</name>
<dbReference type="InterPro" id="IPR054015">
    <property type="entry name" value="ExsA-like_N"/>
</dbReference>
<evidence type="ECO:0000313" key="5">
    <source>
        <dbReference type="EMBL" id="RYJ39616.1"/>
    </source>
</evidence>
<evidence type="ECO:0000313" key="6">
    <source>
        <dbReference type="Proteomes" id="UP000290433"/>
    </source>
</evidence>
<dbReference type="PANTHER" id="PTHR43280">
    <property type="entry name" value="ARAC-FAMILY TRANSCRIPTIONAL REGULATOR"/>
    <property type="match status" value="1"/>
</dbReference>
<dbReference type="Pfam" id="PF22200">
    <property type="entry name" value="ExsA_N"/>
    <property type="match status" value="1"/>
</dbReference>
<dbReference type="PROSITE" id="PS01124">
    <property type="entry name" value="HTH_ARAC_FAMILY_2"/>
    <property type="match status" value="1"/>
</dbReference>
<reference evidence="5 6" key="1">
    <citation type="submission" date="2014-12" db="EMBL/GenBank/DDBJ databases">
        <title>Genome sequence of Flavobacterium anhuiense RCM74.</title>
        <authorList>
            <person name="Kim J.F."/>
            <person name="Song J.Y."/>
            <person name="Kwak M.-J."/>
            <person name="Lee S.-W."/>
        </authorList>
    </citation>
    <scope>NUCLEOTIDE SEQUENCE [LARGE SCALE GENOMIC DNA]</scope>
    <source>
        <strain evidence="5 6">RCM74</strain>
    </source>
</reference>
<organism evidence="5 6">
    <name type="scientific">Flavobacterium anhuiense</name>
    <dbReference type="NCBI Taxonomy" id="459526"/>
    <lineage>
        <taxon>Bacteria</taxon>
        <taxon>Pseudomonadati</taxon>
        <taxon>Bacteroidota</taxon>
        <taxon>Flavobacteriia</taxon>
        <taxon>Flavobacteriales</taxon>
        <taxon>Flavobacteriaceae</taxon>
        <taxon>Flavobacterium</taxon>
    </lineage>
</organism>
<keyword evidence="2" id="KW-0238">DNA-binding</keyword>
<dbReference type="AlphaFoldDB" id="A0A444W1M9"/>
<dbReference type="OrthoDB" id="4480133at2"/>
<keyword evidence="3" id="KW-0804">Transcription</keyword>
<evidence type="ECO:0000256" key="3">
    <source>
        <dbReference type="ARBA" id="ARBA00023163"/>
    </source>
</evidence>
<dbReference type="RefSeq" id="WP_129746320.1">
    <property type="nucleotide sequence ID" value="NZ_JUIV01000003.1"/>
</dbReference>